<dbReference type="RefSeq" id="WP_156115787.1">
    <property type="nucleotide sequence ID" value="NZ_JQEC01000057.1"/>
</dbReference>
<dbReference type="Proteomes" id="UP000029868">
    <property type="component" value="Unassembled WGS sequence"/>
</dbReference>
<dbReference type="EMBL" id="JQEC01000057">
    <property type="protein sequence ID" value="KGJ89136.1"/>
    <property type="molecule type" value="Genomic_DNA"/>
</dbReference>
<comment type="caution">
    <text evidence="1">The sequence shown here is derived from an EMBL/GenBank/DDBJ whole genome shotgun (WGS) entry which is preliminary data.</text>
</comment>
<protein>
    <submittedName>
        <fullName evidence="1">Uncharacterized protein</fullName>
    </submittedName>
</protein>
<evidence type="ECO:0000313" key="1">
    <source>
        <dbReference type="EMBL" id="KGJ89136.1"/>
    </source>
</evidence>
<name>A0A099KFN2_COLPS</name>
<organism evidence="1 2">
    <name type="scientific">Colwellia psychrerythraea</name>
    <name type="common">Vibrio psychroerythus</name>
    <dbReference type="NCBI Taxonomy" id="28229"/>
    <lineage>
        <taxon>Bacteria</taxon>
        <taxon>Pseudomonadati</taxon>
        <taxon>Pseudomonadota</taxon>
        <taxon>Gammaproteobacteria</taxon>
        <taxon>Alteromonadales</taxon>
        <taxon>Colwelliaceae</taxon>
        <taxon>Colwellia</taxon>
    </lineage>
</organism>
<sequence length="46" mass="5119">MDSSIFDVEQLDTRLEMQIISTAVTDAQILEPCEDGIQPNSCSNPY</sequence>
<dbReference type="AlphaFoldDB" id="A0A099KFN2"/>
<proteinExistence type="predicted"/>
<evidence type="ECO:0000313" key="2">
    <source>
        <dbReference type="Proteomes" id="UP000029868"/>
    </source>
</evidence>
<accession>A0A099KFN2</accession>
<gene>
    <name evidence="1" type="ORF">GAB14E_4132</name>
</gene>
<reference evidence="1 2" key="1">
    <citation type="submission" date="2014-08" db="EMBL/GenBank/DDBJ databases">
        <title>Genomic and Phenotypic Diversity of Colwellia psychrerythraea strains from Disparate Marine Basins.</title>
        <authorList>
            <person name="Techtmann S.M."/>
            <person name="Stelling S.C."/>
            <person name="Utturkar S.M."/>
            <person name="Alshibli N."/>
            <person name="Harris A."/>
            <person name="Brown S.D."/>
            <person name="Hazen T.C."/>
        </authorList>
    </citation>
    <scope>NUCLEOTIDE SEQUENCE [LARGE SCALE GENOMIC DNA]</scope>
    <source>
        <strain evidence="1 2">GAB14E</strain>
    </source>
</reference>
<dbReference type="PATRIC" id="fig|28229.3.peg.4107"/>